<evidence type="ECO:0000313" key="2">
    <source>
        <dbReference type="EMBL" id="KPA38030.1"/>
    </source>
</evidence>
<dbReference type="InterPro" id="IPR045518">
    <property type="entry name" value="2EXR"/>
</dbReference>
<dbReference type="Proteomes" id="UP000037904">
    <property type="component" value="Unassembled WGS sequence"/>
</dbReference>
<gene>
    <name evidence="2" type="ORF">FLAG1_09138</name>
</gene>
<protein>
    <recommendedName>
        <fullName evidence="1">2EXR domain-containing protein</fullName>
    </recommendedName>
</protein>
<evidence type="ECO:0000259" key="1">
    <source>
        <dbReference type="Pfam" id="PF20150"/>
    </source>
</evidence>
<evidence type="ECO:0000313" key="3">
    <source>
        <dbReference type="Proteomes" id="UP000037904"/>
    </source>
</evidence>
<organism evidence="2 3">
    <name type="scientific">Fusarium langsethiae</name>
    <dbReference type="NCBI Taxonomy" id="179993"/>
    <lineage>
        <taxon>Eukaryota</taxon>
        <taxon>Fungi</taxon>
        <taxon>Dikarya</taxon>
        <taxon>Ascomycota</taxon>
        <taxon>Pezizomycotina</taxon>
        <taxon>Sordariomycetes</taxon>
        <taxon>Hypocreomycetidae</taxon>
        <taxon>Hypocreales</taxon>
        <taxon>Nectriaceae</taxon>
        <taxon>Fusarium</taxon>
    </lineage>
</organism>
<dbReference type="AlphaFoldDB" id="A0A0M9ERC4"/>
<comment type="caution">
    <text evidence="2">The sequence shown here is derived from an EMBL/GenBank/DDBJ whole genome shotgun (WGS) entry which is preliminary data.</text>
</comment>
<feature type="domain" description="2EXR" evidence="1">
    <location>
        <begin position="5"/>
        <end position="111"/>
    </location>
</feature>
<proteinExistence type="predicted"/>
<name>A0A0M9ERC4_FUSLA</name>
<reference evidence="2 3" key="1">
    <citation type="submission" date="2015-04" db="EMBL/GenBank/DDBJ databases">
        <title>The draft genome sequence of Fusarium langsethiae, a T-2/HT-2 mycotoxin producer.</title>
        <authorList>
            <person name="Lysoe E."/>
            <person name="Divon H.H."/>
            <person name="Terzi V."/>
            <person name="Orru L."/>
            <person name="Lamontanara A."/>
            <person name="Kolseth A.-K."/>
            <person name="Frandsen R.J."/>
            <person name="Nielsen K."/>
            <person name="Thrane U."/>
        </authorList>
    </citation>
    <scope>NUCLEOTIDE SEQUENCE [LARGE SCALE GENOMIC DNA]</scope>
    <source>
        <strain evidence="2 3">Fl201059</strain>
    </source>
</reference>
<sequence length="332" mass="38447">MQENFIFFNQLPLELRTKIWKFALQSASPGVHFFRLINHGQVQETGYGILLDNWPDKHSLMPPRWHVGPFAKASRNSGGSHLDGNPSSYVITLSLGRTCRESRFAVYSMEKERRKRSSVRLSATSTFVATGRNISYTFPSEPIDGSESPHIICAPEDLVVFQLHPLRLNMPSLQKYGSDAGSDKWGLGMRHIGWEYNADWFSNRETCPSTDILNFLCSCALRGARAGQLERVWIINYKIKRKQWVPSEKQANEPTMHVFDMDEYRMVVVNHKNWRHLSPEEITWDEVTDDEVPNRFLLFVNFLQGLIMLFIGHRQSPWQRRLQVGVLACERY</sequence>
<accession>A0A0M9ERC4</accession>
<keyword evidence="3" id="KW-1185">Reference proteome</keyword>
<dbReference type="EMBL" id="JXCE01000326">
    <property type="protein sequence ID" value="KPA38030.1"/>
    <property type="molecule type" value="Genomic_DNA"/>
</dbReference>
<dbReference type="Pfam" id="PF20150">
    <property type="entry name" value="2EXR"/>
    <property type="match status" value="1"/>
</dbReference>